<comment type="caution">
    <text evidence="7">The sequence shown here is derived from an EMBL/GenBank/DDBJ whole genome shotgun (WGS) entry which is preliminary data.</text>
</comment>
<sequence length="140" mass="16552">MSYTIKNLLQFLIISFVIIRTNGFCFSFSEGRFQVHNSLPSNSPPLTLHCASGDKELGFHNLTTNQDFNYNFCVNPYTLFFCHLWWNGKNIAFDVYRQEWASKRCDRIRVCYWEARSDGIYSSIHRYPPTPTNVRKVFSW</sequence>
<comment type="similarity">
    <text evidence="2 6">Belongs to the plant self-incompatibility (S1) protein family.</text>
</comment>
<protein>
    <recommendedName>
        <fullName evidence="6">S-protein homolog</fullName>
    </recommendedName>
</protein>
<keyword evidence="3 6" id="KW-0713">Self-incompatibility</keyword>
<dbReference type="PANTHER" id="PTHR31232:SF61">
    <property type="entry name" value="S-PROTEIN HOMOLOG"/>
    <property type="match status" value="1"/>
</dbReference>
<dbReference type="GO" id="GO:0005576">
    <property type="term" value="C:extracellular region"/>
    <property type="evidence" value="ECO:0007669"/>
    <property type="project" value="UniProtKB-SubCell"/>
</dbReference>
<evidence type="ECO:0000313" key="8">
    <source>
        <dbReference type="Proteomes" id="UP000653305"/>
    </source>
</evidence>
<dbReference type="PANTHER" id="PTHR31232">
    <property type="match status" value="1"/>
</dbReference>
<evidence type="ECO:0000256" key="3">
    <source>
        <dbReference type="ARBA" id="ARBA00022471"/>
    </source>
</evidence>
<dbReference type="AlphaFoldDB" id="A0A830CKF7"/>
<comment type="subcellular location">
    <subcellularLocation>
        <location evidence="1 6">Secreted</location>
    </subcellularLocation>
</comment>
<evidence type="ECO:0000256" key="6">
    <source>
        <dbReference type="RuleBase" id="RU367044"/>
    </source>
</evidence>
<dbReference type="Pfam" id="PF05938">
    <property type="entry name" value="Self-incomp_S1"/>
    <property type="match status" value="1"/>
</dbReference>
<dbReference type="EMBL" id="BMAC01000574">
    <property type="protein sequence ID" value="GFP99469.1"/>
    <property type="molecule type" value="Genomic_DNA"/>
</dbReference>
<evidence type="ECO:0000256" key="4">
    <source>
        <dbReference type="ARBA" id="ARBA00022525"/>
    </source>
</evidence>
<dbReference type="Proteomes" id="UP000653305">
    <property type="component" value="Unassembled WGS sequence"/>
</dbReference>
<name>A0A830CKF7_9LAMI</name>
<dbReference type="OrthoDB" id="876876at2759"/>
<evidence type="ECO:0000256" key="1">
    <source>
        <dbReference type="ARBA" id="ARBA00004613"/>
    </source>
</evidence>
<dbReference type="GO" id="GO:0060320">
    <property type="term" value="P:rejection of self pollen"/>
    <property type="evidence" value="ECO:0007669"/>
    <property type="project" value="UniProtKB-KW"/>
</dbReference>
<gene>
    <name evidence="7" type="ORF">PHJA_002091000</name>
</gene>
<evidence type="ECO:0000256" key="5">
    <source>
        <dbReference type="ARBA" id="ARBA00022729"/>
    </source>
</evidence>
<keyword evidence="4 6" id="KW-0964">Secreted</keyword>
<reference evidence="7" key="1">
    <citation type="submission" date="2020-07" db="EMBL/GenBank/DDBJ databases">
        <title>Ethylene signaling mediates host invasion by parasitic plants.</title>
        <authorList>
            <person name="Yoshida S."/>
        </authorList>
    </citation>
    <scope>NUCLEOTIDE SEQUENCE</scope>
    <source>
        <strain evidence="7">Okayama</strain>
    </source>
</reference>
<evidence type="ECO:0000256" key="2">
    <source>
        <dbReference type="ARBA" id="ARBA00005581"/>
    </source>
</evidence>
<accession>A0A830CKF7</accession>
<keyword evidence="5" id="KW-0732">Signal</keyword>
<organism evidence="7 8">
    <name type="scientific">Phtheirospermum japonicum</name>
    <dbReference type="NCBI Taxonomy" id="374723"/>
    <lineage>
        <taxon>Eukaryota</taxon>
        <taxon>Viridiplantae</taxon>
        <taxon>Streptophyta</taxon>
        <taxon>Embryophyta</taxon>
        <taxon>Tracheophyta</taxon>
        <taxon>Spermatophyta</taxon>
        <taxon>Magnoliopsida</taxon>
        <taxon>eudicotyledons</taxon>
        <taxon>Gunneridae</taxon>
        <taxon>Pentapetalae</taxon>
        <taxon>asterids</taxon>
        <taxon>lamiids</taxon>
        <taxon>Lamiales</taxon>
        <taxon>Orobanchaceae</taxon>
        <taxon>Orobanchaceae incertae sedis</taxon>
        <taxon>Phtheirospermum</taxon>
    </lineage>
</organism>
<keyword evidence="8" id="KW-1185">Reference proteome</keyword>
<dbReference type="InterPro" id="IPR010264">
    <property type="entry name" value="Self-incomp_S1"/>
</dbReference>
<proteinExistence type="inferred from homology"/>
<evidence type="ECO:0000313" key="7">
    <source>
        <dbReference type="EMBL" id="GFP99469.1"/>
    </source>
</evidence>